<name>A0A0E4FT80_9BRAD</name>
<dbReference type="AlphaFoldDB" id="A0A0E4FT80"/>
<reference evidence="1 2" key="1">
    <citation type="submission" date="2014-11" db="EMBL/GenBank/DDBJ databases">
        <title>Symbiosis island explosion on the genome of extra-slow-growing strains of soybean bradyrhizobia with massive insertion sequences.</title>
        <authorList>
            <person name="Iida T."/>
            <person name="Minamisawa K."/>
        </authorList>
    </citation>
    <scope>NUCLEOTIDE SEQUENCE [LARGE SCALE GENOMIC DNA]</scope>
    <source>
        <strain evidence="1 2">NK6</strain>
    </source>
</reference>
<organism evidence="1 2">
    <name type="scientific">Bradyrhizobium diazoefficiens</name>
    <dbReference type="NCBI Taxonomy" id="1355477"/>
    <lineage>
        <taxon>Bacteria</taxon>
        <taxon>Pseudomonadati</taxon>
        <taxon>Pseudomonadota</taxon>
        <taxon>Alphaproteobacteria</taxon>
        <taxon>Hyphomicrobiales</taxon>
        <taxon>Nitrobacteraceae</taxon>
        <taxon>Bradyrhizobium</taxon>
    </lineage>
</organism>
<gene>
    <name evidence="1" type="ORF">NK6_3263</name>
</gene>
<dbReference type="EMBL" id="AP014685">
    <property type="protein sequence ID" value="BAR56441.1"/>
    <property type="molecule type" value="Genomic_DNA"/>
</dbReference>
<evidence type="ECO:0000313" key="1">
    <source>
        <dbReference type="EMBL" id="BAR56441.1"/>
    </source>
</evidence>
<accession>A0A0E4FT80</accession>
<proteinExistence type="predicted"/>
<sequence length="54" mass="5620">MAHPAVTVAVLGARNAGEVADNIAMSQAPVRPAFWQELRAQKLVDARAPLPGGV</sequence>
<dbReference type="Proteomes" id="UP000063308">
    <property type="component" value="Chromosome"/>
</dbReference>
<evidence type="ECO:0000313" key="2">
    <source>
        <dbReference type="Proteomes" id="UP000063308"/>
    </source>
</evidence>
<protein>
    <submittedName>
        <fullName evidence="1">Oxidoreductase</fullName>
    </submittedName>
</protein>